<sequence length="41" mass="4557">MGIVAWDANLVTPYKRMDNAGISLDCLCDGEKMMSCHHCVK</sequence>
<evidence type="ECO:0000313" key="2">
    <source>
        <dbReference type="Proteomes" id="UP000811246"/>
    </source>
</evidence>
<accession>A0A922D5G8</accession>
<dbReference type="EMBL" id="CM031837">
    <property type="protein sequence ID" value="KAG6680187.1"/>
    <property type="molecule type" value="Genomic_DNA"/>
</dbReference>
<organism evidence="1 2">
    <name type="scientific">Carya illinoinensis</name>
    <name type="common">Pecan</name>
    <dbReference type="NCBI Taxonomy" id="32201"/>
    <lineage>
        <taxon>Eukaryota</taxon>
        <taxon>Viridiplantae</taxon>
        <taxon>Streptophyta</taxon>
        <taxon>Embryophyta</taxon>
        <taxon>Tracheophyta</taxon>
        <taxon>Spermatophyta</taxon>
        <taxon>Magnoliopsida</taxon>
        <taxon>eudicotyledons</taxon>
        <taxon>Gunneridae</taxon>
        <taxon>Pentapetalae</taxon>
        <taxon>rosids</taxon>
        <taxon>fabids</taxon>
        <taxon>Fagales</taxon>
        <taxon>Juglandaceae</taxon>
        <taxon>Carya</taxon>
    </lineage>
</organism>
<proteinExistence type="predicted"/>
<name>A0A922D5G8_CARIL</name>
<comment type="caution">
    <text evidence="1">The sequence shown here is derived from an EMBL/GenBank/DDBJ whole genome shotgun (WGS) entry which is preliminary data.</text>
</comment>
<dbReference type="AlphaFoldDB" id="A0A922D5G8"/>
<evidence type="ECO:0000313" key="1">
    <source>
        <dbReference type="EMBL" id="KAG6680187.1"/>
    </source>
</evidence>
<dbReference type="Proteomes" id="UP000811246">
    <property type="component" value="Chromosome 13"/>
</dbReference>
<protein>
    <submittedName>
        <fullName evidence="1">Uncharacterized protein</fullName>
    </submittedName>
</protein>
<gene>
    <name evidence="1" type="ORF">I3842_13G029200</name>
</gene>
<reference evidence="1" key="1">
    <citation type="submission" date="2021-01" db="EMBL/GenBank/DDBJ databases">
        <authorList>
            <person name="Lovell J.T."/>
            <person name="Bentley N."/>
            <person name="Bhattarai G."/>
            <person name="Jenkins J.W."/>
            <person name="Sreedasyam A."/>
            <person name="Alarcon Y."/>
            <person name="Bock C."/>
            <person name="Boston L."/>
            <person name="Carlson J."/>
            <person name="Cervantes K."/>
            <person name="Clermont K."/>
            <person name="Krom N."/>
            <person name="Kubenka K."/>
            <person name="Mamidi S."/>
            <person name="Mattison C."/>
            <person name="Monteros M."/>
            <person name="Pisani C."/>
            <person name="Plott C."/>
            <person name="Rajasekar S."/>
            <person name="Rhein H.S."/>
            <person name="Rohla C."/>
            <person name="Song M."/>
            <person name="Hilaire R.S."/>
            <person name="Shu S."/>
            <person name="Wells L."/>
            <person name="Wang X."/>
            <person name="Webber J."/>
            <person name="Heerema R.J."/>
            <person name="Klein P."/>
            <person name="Conner P."/>
            <person name="Grauke L."/>
            <person name="Grimwood J."/>
            <person name="Schmutz J."/>
            <person name="Randall J.J."/>
        </authorList>
    </citation>
    <scope>NUCLEOTIDE SEQUENCE</scope>
    <source>
        <tissue evidence="1">Leaf</tissue>
    </source>
</reference>